<dbReference type="PANTHER" id="PTHR12892:SF12">
    <property type="entry name" value="RHOMBOID DOMAIN-CONTAINING PROTEIN"/>
    <property type="match status" value="1"/>
</dbReference>
<dbReference type="GO" id="GO:0005789">
    <property type="term" value="C:endoplasmic reticulum membrane"/>
    <property type="evidence" value="ECO:0007669"/>
    <property type="project" value="TreeGrafter"/>
</dbReference>
<dbReference type="InterPro" id="IPR039545">
    <property type="entry name" value="PGAP2"/>
</dbReference>
<comment type="caution">
    <text evidence="3">The sequence shown here is derived from an EMBL/GenBank/DDBJ whole genome shotgun (WGS) entry which is preliminary data.</text>
</comment>
<feature type="transmembrane region" description="Helical" evidence="1">
    <location>
        <begin position="76"/>
        <end position="94"/>
    </location>
</feature>
<reference evidence="3 4" key="1">
    <citation type="submission" date="2019-10" db="EMBL/GenBank/DDBJ databases">
        <title>Assembly and Annotation for the nematode Trichostrongylus colubriformis.</title>
        <authorList>
            <person name="Martin J."/>
        </authorList>
    </citation>
    <scope>NUCLEOTIDE SEQUENCE [LARGE SCALE GENOMIC DNA]</scope>
    <source>
        <strain evidence="3">G859</strain>
        <tissue evidence="3">Whole worm</tissue>
    </source>
</reference>
<keyword evidence="4" id="KW-1185">Reference proteome</keyword>
<evidence type="ECO:0000313" key="4">
    <source>
        <dbReference type="Proteomes" id="UP001331761"/>
    </source>
</evidence>
<keyword evidence="1" id="KW-0812">Transmembrane</keyword>
<dbReference type="AlphaFoldDB" id="A0AAN8FU65"/>
<dbReference type="GO" id="GO:0006506">
    <property type="term" value="P:GPI anchor biosynthetic process"/>
    <property type="evidence" value="ECO:0007669"/>
    <property type="project" value="TreeGrafter"/>
</dbReference>
<proteinExistence type="predicted"/>
<keyword evidence="1" id="KW-1133">Transmembrane helix</keyword>
<dbReference type="PANTHER" id="PTHR12892">
    <property type="entry name" value="FGF RECEPTOR ACTIVATING PROTEIN 1"/>
    <property type="match status" value="1"/>
</dbReference>
<sequence length="254" mass="28816">MTTVMFYPSREPRLLWAFSVKSIFATCMICPIAALVLAFTLGATFHPSQLFKYRWTCGAVHLPSVSRVINMSLERTIFQILILFSIPLRLLVLFKHWLEHSTLEASRYFVMARKLMTASGLSDVVFLSLLSVIGERENGSIHVALFAGFATASYVYFVCLCLLTRWTFNGSKSDVLRAKLQLTFLTCVTVTIPIIALLFVLYNAFCVPLTYELFAVFEYTTVLAIFAFHATSYSRMTGHVYVLHNSIKSRTQRV</sequence>
<dbReference type="Proteomes" id="UP001331761">
    <property type="component" value="Unassembled WGS sequence"/>
</dbReference>
<keyword evidence="1" id="KW-0472">Membrane</keyword>
<feature type="transmembrane region" description="Helical" evidence="1">
    <location>
        <begin position="23"/>
        <end position="45"/>
    </location>
</feature>
<gene>
    <name evidence="3" type="ORF">GCK32_001773</name>
</gene>
<evidence type="ECO:0000313" key="3">
    <source>
        <dbReference type="EMBL" id="KAK5981072.1"/>
    </source>
</evidence>
<accession>A0AAN8FU65</accession>
<organism evidence="3 4">
    <name type="scientific">Trichostrongylus colubriformis</name>
    <name type="common">Black scour worm</name>
    <dbReference type="NCBI Taxonomy" id="6319"/>
    <lineage>
        <taxon>Eukaryota</taxon>
        <taxon>Metazoa</taxon>
        <taxon>Ecdysozoa</taxon>
        <taxon>Nematoda</taxon>
        <taxon>Chromadorea</taxon>
        <taxon>Rhabditida</taxon>
        <taxon>Rhabditina</taxon>
        <taxon>Rhabditomorpha</taxon>
        <taxon>Strongyloidea</taxon>
        <taxon>Trichostrongylidae</taxon>
        <taxon>Trichostrongylus</taxon>
    </lineage>
</organism>
<protein>
    <recommendedName>
        <fullName evidence="2">CWH43-like N-terminal domain-containing protein</fullName>
    </recommendedName>
</protein>
<dbReference type="GO" id="GO:0000139">
    <property type="term" value="C:Golgi membrane"/>
    <property type="evidence" value="ECO:0007669"/>
    <property type="project" value="InterPro"/>
</dbReference>
<feature type="domain" description="CWH43-like N-terminal" evidence="2">
    <location>
        <begin position="23"/>
        <end position="233"/>
    </location>
</feature>
<dbReference type="InterPro" id="IPR019402">
    <property type="entry name" value="CWH43_N"/>
</dbReference>
<evidence type="ECO:0000259" key="2">
    <source>
        <dbReference type="Pfam" id="PF10277"/>
    </source>
</evidence>
<feature type="transmembrane region" description="Helical" evidence="1">
    <location>
        <begin position="115"/>
        <end position="134"/>
    </location>
</feature>
<dbReference type="EMBL" id="WIXE01006694">
    <property type="protein sequence ID" value="KAK5981072.1"/>
    <property type="molecule type" value="Genomic_DNA"/>
</dbReference>
<feature type="transmembrane region" description="Helical" evidence="1">
    <location>
        <begin position="184"/>
        <end position="205"/>
    </location>
</feature>
<dbReference type="Pfam" id="PF10277">
    <property type="entry name" value="Frag1"/>
    <property type="match status" value="1"/>
</dbReference>
<evidence type="ECO:0000256" key="1">
    <source>
        <dbReference type="SAM" id="Phobius"/>
    </source>
</evidence>
<name>A0AAN8FU65_TRICO</name>
<feature type="transmembrane region" description="Helical" evidence="1">
    <location>
        <begin position="140"/>
        <end position="163"/>
    </location>
</feature>